<dbReference type="OrthoDB" id="9815600at2"/>
<organism evidence="2 3">
    <name type="scientific">Qipengyuania algicida</name>
    <dbReference type="NCBI Taxonomy" id="1836209"/>
    <lineage>
        <taxon>Bacteria</taxon>
        <taxon>Pseudomonadati</taxon>
        <taxon>Pseudomonadota</taxon>
        <taxon>Alphaproteobacteria</taxon>
        <taxon>Sphingomonadales</taxon>
        <taxon>Erythrobacteraceae</taxon>
        <taxon>Qipengyuania</taxon>
    </lineage>
</organism>
<sequence length="106" mass="11783">MGKRQTSIGRLWPKGGRTEFVALAILLVLAGLAIAGPSGLLAWGDNLRLHDQRQKQLSELTKQRDALRNRVDLLDPKHADPDMVGQLVRSQLNVVHPDEVIMKVDD</sequence>
<dbReference type="RefSeq" id="WP_160752817.1">
    <property type="nucleotide sequence ID" value="NZ_WTYA01000004.1"/>
</dbReference>
<reference evidence="2 3" key="1">
    <citation type="submission" date="2019-12" db="EMBL/GenBank/DDBJ databases">
        <title>Genomic-based taxomic classification of the family Erythrobacteraceae.</title>
        <authorList>
            <person name="Xu L."/>
        </authorList>
    </citation>
    <scope>NUCLEOTIDE SEQUENCE [LARGE SCALE GENOMIC DNA]</scope>
    <source>
        <strain evidence="2 3">KEMB 9005-328</strain>
    </source>
</reference>
<keyword evidence="3" id="KW-1185">Reference proteome</keyword>
<comment type="caution">
    <text evidence="2">The sequence shown here is derived from an EMBL/GenBank/DDBJ whole genome shotgun (WGS) entry which is preliminary data.</text>
</comment>
<evidence type="ECO:0000313" key="3">
    <source>
        <dbReference type="Proteomes" id="UP000439780"/>
    </source>
</evidence>
<dbReference type="Pfam" id="PF04977">
    <property type="entry name" value="DivIC"/>
    <property type="match status" value="1"/>
</dbReference>
<keyword evidence="1" id="KW-1133">Transmembrane helix</keyword>
<evidence type="ECO:0000313" key="2">
    <source>
        <dbReference type="EMBL" id="MXP28522.1"/>
    </source>
</evidence>
<protein>
    <submittedName>
        <fullName evidence="2">Septum formation initiator</fullName>
    </submittedName>
</protein>
<evidence type="ECO:0000256" key="1">
    <source>
        <dbReference type="SAM" id="Phobius"/>
    </source>
</evidence>
<keyword evidence="1" id="KW-0812">Transmembrane</keyword>
<keyword evidence="1" id="KW-0472">Membrane</keyword>
<accession>A0A845ADH7</accession>
<name>A0A845ADH7_9SPHN</name>
<dbReference type="InterPro" id="IPR007060">
    <property type="entry name" value="FtsL/DivIC"/>
</dbReference>
<dbReference type="AlphaFoldDB" id="A0A845ADH7"/>
<gene>
    <name evidence="2" type="ORF">GRI58_06765</name>
</gene>
<proteinExistence type="predicted"/>
<dbReference type="Proteomes" id="UP000439780">
    <property type="component" value="Unassembled WGS sequence"/>
</dbReference>
<feature type="transmembrane region" description="Helical" evidence="1">
    <location>
        <begin position="20"/>
        <end position="43"/>
    </location>
</feature>
<dbReference type="EMBL" id="WTYA01000004">
    <property type="protein sequence ID" value="MXP28522.1"/>
    <property type="molecule type" value="Genomic_DNA"/>
</dbReference>